<organism evidence="1 2">
    <name type="scientific">Bacillus clarus</name>
    <dbReference type="NCBI Taxonomy" id="2338372"/>
    <lineage>
        <taxon>Bacteria</taxon>
        <taxon>Bacillati</taxon>
        <taxon>Bacillota</taxon>
        <taxon>Bacilli</taxon>
        <taxon>Bacillales</taxon>
        <taxon>Bacillaceae</taxon>
        <taxon>Bacillus</taxon>
        <taxon>Bacillus cereus group</taxon>
    </lineage>
</organism>
<protein>
    <submittedName>
        <fullName evidence="1">Uncharacterized protein</fullName>
    </submittedName>
</protein>
<proteinExistence type="predicted"/>
<reference evidence="1 2" key="1">
    <citation type="submission" date="2014-04" db="EMBL/GenBank/DDBJ databases">
        <authorList>
            <person name="Bishop-Lilly K.A."/>
            <person name="Broomall S.M."/>
            <person name="Chain P.S."/>
            <person name="Chertkov O."/>
            <person name="Coyne S.R."/>
            <person name="Daligault H.E."/>
            <person name="Davenport K.W."/>
            <person name="Erkkila T."/>
            <person name="Frey K.G."/>
            <person name="Gibbons H.S."/>
            <person name="Gu W."/>
            <person name="Jaissle J."/>
            <person name="Johnson S.L."/>
            <person name="Koroleva G.I."/>
            <person name="Ladner J.T."/>
            <person name="Lo C.-C."/>
            <person name="Minogue T.D."/>
            <person name="Munk C."/>
            <person name="Palacios G.F."/>
            <person name="Redden C.L."/>
            <person name="Rosenzweig C.N."/>
            <person name="Scholz M.B."/>
            <person name="Teshima H."/>
            <person name="Xu Y."/>
        </authorList>
    </citation>
    <scope>NUCLEOTIDE SEQUENCE [LARGE SCALE GENOMIC DNA]</scope>
    <source>
        <strain evidence="1 2">BHP</strain>
    </source>
</reference>
<comment type="caution">
    <text evidence="1">The sequence shown here is derived from an EMBL/GenBank/DDBJ whole genome shotgun (WGS) entry which is preliminary data.</text>
</comment>
<dbReference type="PATRIC" id="fig|1405.8.peg.8"/>
<dbReference type="RefSeq" id="WP_042978611.1">
    <property type="nucleotide sequence ID" value="NZ_JMQC01000002.1"/>
</dbReference>
<accession>A0A090ZT47</accession>
<dbReference type="AlphaFoldDB" id="A0A090ZT47"/>
<dbReference type="Proteomes" id="UP000029389">
    <property type="component" value="Unassembled WGS sequence"/>
</dbReference>
<gene>
    <name evidence="1" type="ORF">DJ93_6122</name>
</gene>
<sequence>MIIKDILELTQTMRVSEIAKEFLEVGEKKAVEGLKKAGCYNTSGKRGWYLAEGNDESVLEKSLYDFVVPTKGKAKAVKSNASISASEEIASTVETPVKESNVTSDTSKTTVKASKKTVTSELDPIDVLLLQNQEESENRTYRGFYWDKDIISFLDGIKHGNKSDLMNEIVRTVLKDKGLIK</sequence>
<name>A0A090ZT47_9BACI</name>
<evidence type="ECO:0000313" key="2">
    <source>
        <dbReference type="Proteomes" id="UP000029389"/>
    </source>
</evidence>
<evidence type="ECO:0000313" key="1">
    <source>
        <dbReference type="EMBL" id="KFN07321.1"/>
    </source>
</evidence>
<dbReference type="EMBL" id="JMQC01000002">
    <property type="protein sequence ID" value="KFN07321.1"/>
    <property type="molecule type" value="Genomic_DNA"/>
</dbReference>